<dbReference type="EMBL" id="KN831775">
    <property type="protein sequence ID" value="KIM43840.1"/>
    <property type="molecule type" value="Genomic_DNA"/>
</dbReference>
<keyword evidence="1" id="KW-0812">Transmembrane</keyword>
<dbReference type="Proteomes" id="UP000053424">
    <property type="component" value="Unassembled WGS sequence"/>
</dbReference>
<evidence type="ECO:0000256" key="1">
    <source>
        <dbReference type="SAM" id="Phobius"/>
    </source>
</evidence>
<organism evidence="2 3">
    <name type="scientific">Hebeloma cylindrosporum</name>
    <dbReference type="NCBI Taxonomy" id="76867"/>
    <lineage>
        <taxon>Eukaryota</taxon>
        <taxon>Fungi</taxon>
        <taxon>Dikarya</taxon>
        <taxon>Basidiomycota</taxon>
        <taxon>Agaricomycotina</taxon>
        <taxon>Agaricomycetes</taxon>
        <taxon>Agaricomycetidae</taxon>
        <taxon>Agaricales</taxon>
        <taxon>Agaricineae</taxon>
        <taxon>Hymenogastraceae</taxon>
        <taxon>Hebeloma</taxon>
    </lineage>
</organism>
<keyword evidence="1" id="KW-1133">Transmembrane helix</keyword>
<reference evidence="2 3" key="1">
    <citation type="submission" date="2014-04" db="EMBL/GenBank/DDBJ databases">
        <authorList>
            <consortium name="DOE Joint Genome Institute"/>
            <person name="Kuo A."/>
            <person name="Gay G."/>
            <person name="Dore J."/>
            <person name="Kohler A."/>
            <person name="Nagy L.G."/>
            <person name="Floudas D."/>
            <person name="Copeland A."/>
            <person name="Barry K.W."/>
            <person name="Cichocki N."/>
            <person name="Veneault-Fourrey C."/>
            <person name="LaButti K."/>
            <person name="Lindquist E.A."/>
            <person name="Lipzen A."/>
            <person name="Lundell T."/>
            <person name="Morin E."/>
            <person name="Murat C."/>
            <person name="Sun H."/>
            <person name="Tunlid A."/>
            <person name="Henrissat B."/>
            <person name="Grigoriev I.V."/>
            <person name="Hibbett D.S."/>
            <person name="Martin F."/>
            <person name="Nordberg H.P."/>
            <person name="Cantor M.N."/>
            <person name="Hua S.X."/>
        </authorList>
    </citation>
    <scope>NUCLEOTIDE SEQUENCE [LARGE SCALE GENOMIC DNA]</scope>
    <source>
        <strain evidence="3">h7</strain>
    </source>
</reference>
<dbReference type="AlphaFoldDB" id="A0A0C3C4P8"/>
<evidence type="ECO:0000313" key="3">
    <source>
        <dbReference type="Proteomes" id="UP000053424"/>
    </source>
</evidence>
<accession>A0A0C3C4P8</accession>
<feature type="transmembrane region" description="Helical" evidence="1">
    <location>
        <begin position="45"/>
        <end position="66"/>
    </location>
</feature>
<name>A0A0C3C4P8_HEBCY</name>
<keyword evidence="3" id="KW-1185">Reference proteome</keyword>
<protein>
    <submittedName>
        <fullName evidence="2">Uncharacterized protein</fullName>
    </submittedName>
</protein>
<dbReference type="HOGENOM" id="CLU_2386425_0_0_1"/>
<gene>
    <name evidence="2" type="ORF">M413DRAFT_443718</name>
</gene>
<evidence type="ECO:0000313" key="2">
    <source>
        <dbReference type="EMBL" id="KIM43840.1"/>
    </source>
</evidence>
<reference evidence="3" key="2">
    <citation type="submission" date="2015-01" db="EMBL/GenBank/DDBJ databases">
        <title>Evolutionary Origins and Diversification of the Mycorrhizal Mutualists.</title>
        <authorList>
            <consortium name="DOE Joint Genome Institute"/>
            <consortium name="Mycorrhizal Genomics Consortium"/>
            <person name="Kohler A."/>
            <person name="Kuo A."/>
            <person name="Nagy L.G."/>
            <person name="Floudas D."/>
            <person name="Copeland A."/>
            <person name="Barry K.W."/>
            <person name="Cichocki N."/>
            <person name="Veneault-Fourrey C."/>
            <person name="LaButti K."/>
            <person name="Lindquist E.A."/>
            <person name="Lipzen A."/>
            <person name="Lundell T."/>
            <person name="Morin E."/>
            <person name="Murat C."/>
            <person name="Riley R."/>
            <person name="Ohm R."/>
            <person name="Sun H."/>
            <person name="Tunlid A."/>
            <person name="Henrissat B."/>
            <person name="Grigoriev I.V."/>
            <person name="Hibbett D.S."/>
            <person name="Martin F."/>
        </authorList>
    </citation>
    <scope>NUCLEOTIDE SEQUENCE [LARGE SCALE GENOMIC DNA]</scope>
    <source>
        <strain evidence="3">h7</strain>
    </source>
</reference>
<proteinExistence type="predicted"/>
<sequence>MFGEAGLVDSEMQALSFTHMRRNDVHTKERFVTYTYELQDHQRKLYALLGLFLATSLLFEVLIYKFRSSPPASARSDHPVMQAVIASKGGWMAP</sequence>
<keyword evidence="1" id="KW-0472">Membrane</keyword>